<dbReference type="EMBL" id="VDHJ01000007">
    <property type="protein sequence ID" value="TNL97671.1"/>
    <property type="molecule type" value="Genomic_DNA"/>
</dbReference>
<protein>
    <submittedName>
        <fullName evidence="6">HAD family phosphatase</fullName>
    </submittedName>
</protein>
<dbReference type="GO" id="GO:0003824">
    <property type="term" value="F:catalytic activity"/>
    <property type="evidence" value="ECO:0007669"/>
    <property type="project" value="UniProtKB-ARBA"/>
</dbReference>
<dbReference type="InterPro" id="IPR051600">
    <property type="entry name" value="Beta-PGM-like"/>
</dbReference>
<dbReference type="Gene3D" id="3.40.50.1000">
    <property type="entry name" value="HAD superfamily/HAD-like"/>
    <property type="match status" value="1"/>
</dbReference>
<evidence type="ECO:0000256" key="2">
    <source>
        <dbReference type="ARBA" id="ARBA00006171"/>
    </source>
</evidence>
<evidence type="ECO:0000256" key="5">
    <source>
        <dbReference type="ARBA" id="ARBA00023277"/>
    </source>
</evidence>
<evidence type="ECO:0000256" key="3">
    <source>
        <dbReference type="ARBA" id="ARBA00022723"/>
    </source>
</evidence>
<dbReference type="OrthoDB" id="9797743at2"/>
<dbReference type="InterPro" id="IPR023198">
    <property type="entry name" value="PGP-like_dom2"/>
</dbReference>
<keyword evidence="7" id="KW-1185">Reference proteome</keyword>
<evidence type="ECO:0000256" key="1">
    <source>
        <dbReference type="ARBA" id="ARBA00001946"/>
    </source>
</evidence>
<dbReference type="NCBIfam" id="TIGR01549">
    <property type="entry name" value="HAD-SF-IA-v1"/>
    <property type="match status" value="1"/>
</dbReference>
<keyword evidence="3" id="KW-0479">Metal-binding</keyword>
<comment type="caution">
    <text evidence="6">The sequence shown here is derived from an EMBL/GenBank/DDBJ whole genome shotgun (WGS) entry which is preliminary data.</text>
</comment>
<comment type="similarity">
    <text evidence="2">Belongs to the HAD-like hydrolase superfamily. CbbY/CbbZ/Gph/YieH family.</text>
</comment>
<gene>
    <name evidence="6" type="ORF">FHE74_05810</name>
</gene>
<comment type="cofactor">
    <cofactor evidence="1">
        <name>Mg(2+)</name>
        <dbReference type="ChEBI" id="CHEBI:18420"/>
    </cofactor>
</comment>
<reference evidence="6 7" key="1">
    <citation type="submission" date="2019-06" db="EMBL/GenBank/DDBJ databases">
        <authorList>
            <person name="Li J."/>
        </authorList>
    </citation>
    <scope>NUCLEOTIDE SEQUENCE [LARGE SCALE GENOMIC DNA]</scope>
    <source>
        <strain evidence="6 7">LMG 28165</strain>
    </source>
</reference>
<keyword evidence="4" id="KW-0460">Magnesium</keyword>
<dbReference type="PANTHER" id="PTHR46193:SF18">
    <property type="entry name" value="HEXITOL PHOSPHATASE B"/>
    <property type="match status" value="1"/>
</dbReference>
<keyword evidence="5" id="KW-0119">Carbohydrate metabolism</keyword>
<name>A0A5C4U3Y1_9CORY</name>
<dbReference type="Pfam" id="PF00702">
    <property type="entry name" value="Hydrolase"/>
    <property type="match status" value="1"/>
</dbReference>
<dbReference type="InterPro" id="IPR023214">
    <property type="entry name" value="HAD_sf"/>
</dbReference>
<dbReference type="InterPro" id="IPR036412">
    <property type="entry name" value="HAD-like_sf"/>
</dbReference>
<dbReference type="NCBIfam" id="TIGR01509">
    <property type="entry name" value="HAD-SF-IA-v3"/>
    <property type="match status" value="1"/>
</dbReference>
<dbReference type="CDD" id="cd07505">
    <property type="entry name" value="HAD_BPGM-like"/>
    <property type="match status" value="1"/>
</dbReference>
<organism evidence="6 7">
    <name type="scientific">Corynebacterium tapiri</name>
    <dbReference type="NCBI Taxonomy" id="1448266"/>
    <lineage>
        <taxon>Bacteria</taxon>
        <taxon>Bacillati</taxon>
        <taxon>Actinomycetota</taxon>
        <taxon>Actinomycetes</taxon>
        <taxon>Mycobacteriales</taxon>
        <taxon>Corynebacteriaceae</taxon>
        <taxon>Corynebacterium</taxon>
    </lineage>
</organism>
<dbReference type="Gene3D" id="1.10.150.240">
    <property type="entry name" value="Putative phosphatase, domain 2"/>
    <property type="match status" value="1"/>
</dbReference>
<dbReference type="Proteomes" id="UP000312032">
    <property type="component" value="Unassembled WGS sequence"/>
</dbReference>
<evidence type="ECO:0000256" key="4">
    <source>
        <dbReference type="ARBA" id="ARBA00022842"/>
    </source>
</evidence>
<proteinExistence type="inferred from homology"/>
<evidence type="ECO:0000313" key="6">
    <source>
        <dbReference type="EMBL" id="TNL97671.1"/>
    </source>
</evidence>
<dbReference type="SUPFAM" id="SSF56784">
    <property type="entry name" value="HAD-like"/>
    <property type="match status" value="1"/>
</dbReference>
<accession>A0A5C4U3Y1</accession>
<dbReference type="InterPro" id="IPR006439">
    <property type="entry name" value="HAD-SF_hydro_IA"/>
</dbReference>
<dbReference type="AlphaFoldDB" id="A0A5C4U3Y1"/>
<dbReference type="GO" id="GO:0046872">
    <property type="term" value="F:metal ion binding"/>
    <property type="evidence" value="ECO:0007669"/>
    <property type="project" value="UniProtKB-KW"/>
</dbReference>
<evidence type="ECO:0000313" key="7">
    <source>
        <dbReference type="Proteomes" id="UP000312032"/>
    </source>
</evidence>
<sequence length="216" mass="23427">MDGTLVDSEPLWGKATYELAEILGNPLTPELRAKTVGGSFLSTLEVCAANAGKTLEDIDVDSLRRLMFDRMATLLGGIQPMSGVRELLDDLVPLPMMVVTNTARELADPCIDAVGRQYFVDSVAGDEVDRPKPDPQMYLTAAQRIGVAPANCMVFEDSWHGMSAGVSAGCVVIGLAEKVPEGATSILDLKDRISLEGVNSHTLYRWFDRLGNREEL</sequence>
<dbReference type="PANTHER" id="PTHR46193">
    <property type="entry name" value="6-PHOSPHOGLUCONATE PHOSPHATASE"/>
    <property type="match status" value="1"/>
</dbReference>